<accession>A0A6N2NKQ1</accession>
<name>A0A6N2NKQ1_SALVM</name>
<proteinExistence type="predicted"/>
<protein>
    <submittedName>
        <fullName evidence="1">Uncharacterized protein</fullName>
    </submittedName>
</protein>
<evidence type="ECO:0000313" key="1">
    <source>
        <dbReference type="EMBL" id="VFU63804.1"/>
    </source>
</evidence>
<dbReference type="AlphaFoldDB" id="A0A6N2NKQ1"/>
<reference evidence="1" key="1">
    <citation type="submission" date="2019-03" db="EMBL/GenBank/DDBJ databases">
        <authorList>
            <person name="Mank J."/>
            <person name="Almeida P."/>
        </authorList>
    </citation>
    <scope>NUCLEOTIDE SEQUENCE</scope>
    <source>
        <strain evidence="1">78183</strain>
    </source>
</reference>
<dbReference type="EMBL" id="CAADRP010002229">
    <property type="protein sequence ID" value="VFU63804.1"/>
    <property type="molecule type" value="Genomic_DNA"/>
</dbReference>
<organism evidence="1">
    <name type="scientific">Salix viminalis</name>
    <name type="common">Common osier</name>
    <name type="synonym">Basket willow</name>
    <dbReference type="NCBI Taxonomy" id="40686"/>
    <lineage>
        <taxon>Eukaryota</taxon>
        <taxon>Viridiplantae</taxon>
        <taxon>Streptophyta</taxon>
        <taxon>Embryophyta</taxon>
        <taxon>Tracheophyta</taxon>
        <taxon>Spermatophyta</taxon>
        <taxon>Magnoliopsida</taxon>
        <taxon>eudicotyledons</taxon>
        <taxon>Gunneridae</taxon>
        <taxon>Pentapetalae</taxon>
        <taxon>rosids</taxon>
        <taxon>fabids</taxon>
        <taxon>Malpighiales</taxon>
        <taxon>Salicaceae</taxon>
        <taxon>Saliceae</taxon>
        <taxon>Salix</taxon>
    </lineage>
</organism>
<gene>
    <name evidence="1" type="ORF">SVIM_LOCUS486690</name>
</gene>
<sequence length="74" mass="8116">MEVNSSSILTTYATSHKLSTCLSLCHSHHLSFSKKAINYNHHSLRFASPIPLVSRLSYSLKSAAIVGKNLESLS</sequence>